<dbReference type="AlphaFoldDB" id="A0A8H6YWU3"/>
<keyword evidence="1" id="KW-1133">Transmembrane helix</keyword>
<dbReference type="OrthoDB" id="2690740at2759"/>
<protein>
    <submittedName>
        <fullName evidence="2">Multidrug resistance-associated protein 1</fullName>
    </submittedName>
</protein>
<dbReference type="Gene3D" id="3.60.130.30">
    <property type="match status" value="1"/>
</dbReference>
<dbReference type="EMBL" id="JACAZH010000006">
    <property type="protein sequence ID" value="KAF7366367.1"/>
    <property type="molecule type" value="Genomic_DNA"/>
</dbReference>
<sequence>MLGLVQIVIHVQSMREDEVKKHNPRPGIETIGKKCGFAGPTFYRRIRAGTRLLYLCAASSPYILPIIAVTGKLADLMDMNKCSTHTIKTLGDALRSVEHDQWGALVRRLMIPLQYIQQQSPFLSTIDFVYNVPLPQGQVPRVEYIPFDGNTDSFFDKIPTNSPRLPPRSPDWKKTITPWNIFIDSTDISLPPVRVIKLPADFVKKACPVKERDTAEWTTREREIAKSADKAKSLDDLERMIHDPMRKPYIEADTSILKGEILHITDKSGKFIADLFTLPQDVRQTLQHAIGLVQAAMPGEWRHDTSDREDYSFLSAHCTVYTKYGEQGYDAPKDAEHINNVQREGIKVNFTQRIPYESKDIRERPREWTILADAFAAVFDYIRIMLQKRFPNQYENLSMYCDALPMHSAAPAYPFGGFVLNIRVATWAHQDNGDKDLCVVIPFGNYKGGELCLHEVGFKFDLRMGDALIFPSCDITHFNMHFSGKRGTLVLHSDRHGDKWVKEACGWSSYMTGFWSLSTSSA</sequence>
<dbReference type="Proteomes" id="UP000623467">
    <property type="component" value="Unassembled WGS sequence"/>
</dbReference>
<organism evidence="2 3">
    <name type="scientific">Mycena sanguinolenta</name>
    <dbReference type="NCBI Taxonomy" id="230812"/>
    <lineage>
        <taxon>Eukaryota</taxon>
        <taxon>Fungi</taxon>
        <taxon>Dikarya</taxon>
        <taxon>Basidiomycota</taxon>
        <taxon>Agaricomycotina</taxon>
        <taxon>Agaricomycetes</taxon>
        <taxon>Agaricomycetidae</taxon>
        <taxon>Agaricales</taxon>
        <taxon>Marasmiineae</taxon>
        <taxon>Mycenaceae</taxon>
        <taxon>Mycena</taxon>
    </lineage>
</organism>
<reference evidence="2" key="1">
    <citation type="submission" date="2020-05" db="EMBL/GenBank/DDBJ databases">
        <title>Mycena genomes resolve the evolution of fungal bioluminescence.</title>
        <authorList>
            <person name="Tsai I.J."/>
        </authorList>
    </citation>
    <scope>NUCLEOTIDE SEQUENCE</scope>
    <source>
        <strain evidence="2">160909Yilan</strain>
    </source>
</reference>
<proteinExistence type="predicted"/>
<keyword evidence="1" id="KW-0812">Transmembrane</keyword>
<evidence type="ECO:0000313" key="2">
    <source>
        <dbReference type="EMBL" id="KAF7366367.1"/>
    </source>
</evidence>
<keyword evidence="3" id="KW-1185">Reference proteome</keyword>
<comment type="caution">
    <text evidence="2">The sequence shown here is derived from an EMBL/GenBank/DDBJ whole genome shotgun (WGS) entry which is preliminary data.</text>
</comment>
<evidence type="ECO:0000256" key="1">
    <source>
        <dbReference type="SAM" id="Phobius"/>
    </source>
</evidence>
<keyword evidence="1" id="KW-0472">Membrane</keyword>
<accession>A0A8H6YWU3</accession>
<name>A0A8H6YWU3_9AGAR</name>
<feature type="transmembrane region" description="Helical" evidence="1">
    <location>
        <begin position="52"/>
        <end position="74"/>
    </location>
</feature>
<evidence type="ECO:0000313" key="3">
    <source>
        <dbReference type="Proteomes" id="UP000623467"/>
    </source>
</evidence>
<gene>
    <name evidence="2" type="ORF">MSAN_00893200</name>
</gene>